<keyword evidence="3" id="KW-1185">Reference proteome</keyword>
<dbReference type="PROSITE" id="PS50943">
    <property type="entry name" value="HTH_CROC1"/>
    <property type="match status" value="1"/>
</dbReference>
<proteinExistence type="predicted"/>
<dbReference type="InterPro" id="IPR043917">
    <property type="entry name" value="DUF5753"/>
</dbReference>
<reference evidence="3" key="1">
    <citation type="submission" date="2016-10" db="EMBL/GenBank/DDBJ databases">
        <authorList>
            <person name="Varghese N."/>
            <person name="Submissions S."/>
        </authorList>
    </citation>
    <scope>NUCLEOTIDE SEQUENCE [LARGE SCALE GENOMIC DNA]</scope>
    <source>
        <strain evidence="3">DSM 44544</strain>
    </source>
</reference>
<dbReference type="SMART" id="SM00530">
    <property type="entry name" value="HTH_XRE"/>
    <property type="match status" value="1"/>
</dbReference>
<dbReference type="Pfam" id="PF13560">
    <property type="entry name" value="HTH_31"/>
    <property type="match status" value="1"/>
</dbReference>
<evidence type="ECO:0000313" key="3">
    <source>
        <dbReference type="Proteomes" id="UP000199622"/>
    </source>
</evidence>
<dbReference type="Proteomes" id="UP000199622">
    <property type="component" value="Unassembled WGS sequence"/>
</dbReference>
<dbReference type="InterPro" id="IPR001387">
    <property type="entry name" value="Cro/C1-type_HTH"/>
</dbReference>
<organism evidence="2 3">
    <name type="scientific">Amycolatopsis tolypomycina</name>
    <dbReference type="NCBI Taxonomy" id="208445"/>
    <lineage>
        <taxon>Bacteria</taxon>
        <taxon>Bacillati</taxon>
        <taxon>Actinomycetota</taxon>
        <taxon>Actinomycetes</taxon>
        <taxon>Pseudonocardiales</taxon>
        <taxon>Pseudonocardiaceae</taxon>
        <taxon>Amycolatopsis</taxon>
    </lineage>
</organism>
<evidence type="ECO:0000313" key="2">
    <source>
        <dbReference type="EMBL" id="SEB43813.1"/>
    </source>
</evidence>
<dbReference type="EMBL" id="FNSO01000003">
    <property type="protein sequence ID" value="SEB43813.1"/>
    <property type="molecule type" value="Genomic_DNA"/>
</dbReference>
<dbReference type="AlphaFoldDB" id="A0A1H4JBZ9"/>
<dbReference type="Gene3D" id="1.10.260.40">
    <property type="entry name" value="lambda repressor-like DNA-binding domains"/>
    <property type="match status" value="1"/>
</dbReference>
<accession>A0A1H4JBZ9</accession>
<dbReference type="Pfam" id="PF19054">
    <property type="entry name" value="DUF5753"/>
    <property type="match status" value="1"/>
</dbReference>
<dbReference type="SUPFAM" id="SSF47413">
    <property type="entry name" value="lambda repressor-like DNA-binding domains"/>
    <property type="match status" value="1"/>
</dbReference>
<name>A0A1H4JBZ9_9PSEU</name>
<dbReference type="InterPro" id="IPR010982">
    <property type="entry name" value="Lambda_DNA-bd_dom_sf"/>
</dbReference>
<dbReference type="OrthoDB" id="4285266at2"/>
<sequence>MLCGMVSSPRRIAGTPKARTFGSAVREAREALEKKPSLRAVAAQLGMDPSRLSKIETGKAVPSAEVAERILDHLGMTGDHKAEVLALLEGAETEQPWYANTLPEQRQHTTMIVEAEDAAREIFAYTIGVVPGLLQTKRYARAIMVGGGDPLPPSEVTIRVMTRMGRQGVLSPEREHPVNLIALIALIHETALRQMIGGRVVMVEQLEFLLKIMRRDNIDVRIVPNGLDWHEGLEGSFSLISPREDTDLYPLVFLENRRSGQILHADEDVAAYRDAVDSLLRLAMTSAATEEAIAGAITALKAPQ</sequence>
<gene>
    <name evidence="2" type="ORF">SAMN04489727_1745</name>
</gene>
<protein>
    <submittedName>
        <fullName evidence="2">Helix-turn-helix domain-containing protein</fullName>
    </submittedName>
</protein>
<dbReference type="GO" id="GO:0003677">
    <property type="term" value="F:DNA binding"/>
    <property type="evidence" value="ECO:0007669"/>
    <property type="project" value="InterPro"/>
</dbReference>
<dbReference type="CDD" id="cd00093">
    <property type="entry name" value="HTH_XRE"/>
    <property type="match status" value="1"/>
</dbReference>
<feature type="domain" description="HTH cro/C1-type" evidence="1">
    <location>
        <begin position="25"/>
        <end position="81"/>
    </location>
</feature>
<evidence type="ECO:0000259" key="1">
    <source>
        <dbReference type="PROSITE" id="PS50943"/>
    </source>
</evidence>
<dbReference type="STRING" id="208445.SAMN04489727_1745"/>